<evidence type="ECO:0000256" key="1">
    <source>
        <dbReference type="ARBA" id="ARBA00004141"/>
    </source>
</evidence>
<feature type="transmembrane region" description="Helical" evidence="6">
    <location>
        <begin position="407"/>
        <end position="430"/>
    </location>
</feature>
<feature type="transmembrane region" description="Helical" evidence="6">
    <location>
        <begin position="351"/>
        <end position="370"/>
    </location>
</feature>
<dbReference type="EMBL" id="RWGY01000696">
    <property type="protein sequence ID" value="TVT99580.1"/>
    <property type="molecule type" value="Genomic_DNA"/>
</dbReference>
<name>A0A5J9SKT0_9POAL</name>
<feature type="transmembrane region" description="Helical" evidence="6">
    <location>
        <begin position="442"/>
        <end position="466"/>
    </location>
</feature>
<dbReference type="GO" id="GO:0022857">
    <property type="term" value="F:transmembrane transporter activity"/>
    <property type="evidence" value="ECO:0007669"/>
    <property type="project" value="InterPro"/>
</dbReference>
<keyword evidence="2" id="KW-0813">Transport</keyword>
<dbReference type="OrthoDB" id="10262656at2759"/>
<dbReference type="InterPro" id="IPR020846">
    <property type="entry name" value="MFS_dom"/>
</dbReference>
<dbReference type="CDD" id="cd17330">
    <property type="entry name" value="MFS_SLC46_TetA_like"/>
    <property type="match status" value="1"/>
</dbReference>
<reference evidence="9 10" key="1">
    <citation type="journal article" date="2019" name="Sci. Rep.">
        <title>A high-quality genome of Eragrostis curvula grass provides insights into Poaceae evolution and supports new strategies to enhance forage quality.</title>
        <authorList>
            <person name="Carballo J."/>
            <person name="Santos B.A.C.M."/>
            <person name="Zappacosta D."/>
            <person name="Garbus I."/>
            <person name="Selva J.P."/>
            <person name="Gallo C.A."/>
            <person name="Diaz A."/>
            <person name="Albertini E."/>
            <person name="Caccamo M."/>
            <person name="Echenique V."/>
        </authorList>
    </citation>
    <scope>NUCLEOTIDE SEQUENCE [LARGE SCALE GENOMIC DNA]</scope>
    <source>
        <strain evidence="10">cv. Victoria</strain>
        <tissue evidence="9">Leaf</tissue>
    </source>
</reference>
<feature type="non-terminal residue" evidence="9">
    <location>
        <position position="1"/>
    </location>
</feature>
<protein>
    <recommendedName>
        <fullName evidence="8">Major facilitator superfamily (MFS) profile domain-containing protein</fullName>
    </recommendedName>
</protein>
<evidence type="ECO:0000256" key="5">
    <source>
        <dbReference type="ARBA" id="ARBA00023136"/>
    </source>
</evidence>
<dbReference type="PANTHER" id="PTHR23504:SF19">
    <property type="entry name" value="FACILITATOR SUPERFAMILY ANTIPORTER, PUTATIVE, EXPRESSED-RELATED"/>
    <property type="match status" value="1"/>
</dbReference>
<dbReference type="Gramene" id="TVT99580">
    <property type="protein sequence ID" value="TVT99580"/>
    <property type="gene ID" value="EJB05_55008"/>
</dbReference>
<evidence type="ECO:0000313" key="10">
    <source>
        <dbReference type="Proteomes" id="UP000324897"/>
    </source>
</evidence>
<feature type="chain" id="PRO_5023844023" description="Major facilitator superfamily (MFS) profile domain-containing protein" evidence="7">
    <location>
        <begin position="23"/>
        <end position="511"/>
    </location>
</feature>
<evidence type="ECO:0000256" key="2">
    <source>
        <dbReference type="ARBA" id="ARBA00022448"/>
    </source>
</evidence>
<comment type="subcellular location">
    <subcellularLocation>
        <location evidence="1">Membrane</location>
        <topology evidence="1">Multi-pass membrane protein</topology>
    </subcellularLocation>
</comment>
<feature type="transmembrane region" description="Helical" evidence="6">
    <location>
        <begin position="382"/>
        <end position="401"/>
    </location>
</feature>
<dbReference type="AlphaFoldDB" id="A0A5J9SKT0"/>
<dbReference type="SUPFAM" id="SSF103473">
    <property type="entry name" value="MFS general substrate transporter"/>
    <property type="match status" value="1"/>
</dbReference>
<feature type="transmembrane region" description="Helical" evidence="6">
    <location>
        <begin position="486"/>
        <end position="506"/>
    </location>
</feature>
<keyword evidence="7" id="KW-0732">Signal</keyword>
<feature type="domain" description="Major facilitator superfamily (MFS) profile" evidence="8">
    <location>
        <begin position="78"/>
        <end position="507"/>
    </location>
</feature>
<dbReference type="GO" id="GO:0016020">
    <property type="term" value="C:membrane"/>
    <property type="evidence" value="ECO:0007669"/>
    <property type="project" value="UniProtKB-SubCell"/>
</dbReference>
<keyword evidence="4 6" id="KW-1133">Transmembrane helix</keyword>
<dbReference type="Gene3D" id="1.20.1250.20">
    <property type="entry name" value="MFS general substrate transporter like domains"/>
    <property type="match status" value="1"/>
</dbReference>
<feature type="transmembrane region" description="Helical" evidence="6">
    <location>
        <begin position="116"/>
        <end position="138"/>
    </location>
</feature>
<feature type="transmembrane region" description="Helical" evidence="6">
    <location>
        <begin position="175"/>
        <end position="194"/>
    </location>
</feature>
<proteinExistence type="predicted"/>
<gene>
    <name evidence="9" type="ORF">EJB05_55008</name>
</gene>
<dbReference type="PANTHER" id="PTHR23504">
    <property type="entry name" value="MAJOR FACILITATOR SUPERFAMILY DOMAIN-CONTAINING PROTEIN 10"/>
    <property type="match status" value="1"/>
</dbReference>
<evidence type="ECO:0000256" key="6">
    <source>
        <dbReference type="SAM" id="Phobius"/>
    </source>
</evidence>
<dbReference type="PROSITE" id="PS50850">
    <property type="entry name" value="MFS"/>
    <property type="match status" value="1"/>
</dbReference>
<feature type="transmembrane region" description="Helical" evidence="6">
    <location>
        <begin position="150"/>
        <end position="169"/>
    </location>
</feature>
<organism evidence="9 10">
    <name type="scientific">Eragrostis curvula</name>
    <name type="common">weeping love grass</name>
    <dbReference type="NCBI Taxonomy" id="38414"/>
    <lineage>
        <taxon>Eukaryota</taxon>
        <taxon>Viridiplantae</taxon>
        <taxon>Streptophyta</taxon>
        <taxon>Embryophyta</taxon>
        <taxon>Tracheophyta</taxon>
        <taxon>Spermatophyta</taxon>
        <taxon>Magnoliopsida</taxon>
        <taxon>Liliopsida</taxon>
        <taxon>Poales</taxon>
        <taxon>Poaceae</taxon>
        <taxon>PACMAD clade</taxon>
        <taxon>Chloridoideae</taxon>
        <taxon>Eragrostideae</taxon>
        <taxon>Eragrostidinae</taxon>
        <taxon>Eragrostis</taxon>
    </lineage>
</organism>
<dbReference type="InterPro" id="IPR011701">
    <property type="entry name" value="MFS"/>
</dbReference>
<comment type="caution">
    <text evidence="9">The sequence shown here is derived from an EMBL/GenBank/DDBJ whole genome shotgun (WGS) entry which is preliminary data.</text>
</comment>
<dbReference type="Proteomes" id="UP000324897">
    <property type="component" value="Unassembled WGS sequence"/>
</dbReference>
<evidence type="ECO:0000259" key="8">
    <source>
        <dbReference type="PROSITE" id="PS50850"/>
    </source>
</evidence>
<evidence type="ECO:0000313" key="9">
    <source>
        <dbReference type="EMBL" id="TVT99580.1"/>
    </source>
</evidence>
<accession>A0A5J9SKT0</accession>
<feature type="transmembrane region" description="Helical" evidence="6">
    <location>
        <begin position="206"/>
        <end position="230"/>
    </location>
</feature>
<keyword evidence="10" id="KW-1185">Reference proteome</keyword>
<evidence type="ECO:0000256" key="3">
    <source>
        <dbReference type="ARBA" id="ARBA00022692"/>
    </source>
</evidence>
<sequence>MPLPSRLLIPLLLLSILESSSTERDVLLTSCAAHSLVAAKQLRDGRLAGAAAAAIGSGKGVLRRLPRVRHGEEEGEPQRRSIQGARLRWPLPISSLFPFLYFMIRDLHVAQREEDIGFYAGFLGASYMIGRGFASIFWGIVADRIGRKPVIAISIFSVIIFNTLFGLSVKYWMAITTRLLLGALNGILAPIKAYSIEVCRDEHQALGLSIVSTAWGLGVIIGPAIGGYLAQPVKQYPHLFHEKSAFGRQKMTLFRIGIYIFIIHRVSKQETLHKHKGLAGIVETTEGVNTQESKELPKESLFKNWPLMSSILTYSVFSLHDTAYSEIFSLWTVSDRKFGGLSFSSKDVGQVLTVAGASLLVYQLFVYRWVHKILGPIYSTRVAAALSIPIIAAYPFMTRLSGLRLGAALYSASMIKSVLAITITTGISLLQNNAVPQEQRGAANGIATTAMSLFKAVAPAAAGVIFSWSQKRQHAAFFPGDQMVFLLLNLTEVVGLMLTFKPFLAVPQQYK</sequence>
<dbReference type="InterPro" id="IPR036259">
    <property type="entry name" value="MFS_trans_sf"/>
</dbReference>
<feature type="signal peptide" evidence="7">
    <location>
        <begin position="1"/>
        <end position="22"/>
    </location>
</feature>
<evidence type="ECO:0000256" key="7">
    <source>
        <dbReference type="SAM" id="SignalP"/>
    </source>
</evidence>
<keyword evidence="5 6" id="KW-0472">Membrane</keyword>
<dbReference type="Pfam" id="PF07690">
    <property type="entry name" value="MFS_1"/>
    <property type="match status" value="1"/>
</dbReference>
<feature type="transmembrane region" description="Helical" evidence="6">
    <location>
        <begin position="87"/>
        <end position="104"/>
    </location>
</feature>
<evidence type="ECO:0000256" key="4">
    <source>
        <dbReference type="ARBA" id="ARBA00022989"/>
    </source>
</evidence>
<keyword evidence="3 6" id="KW-0812">Transmembrane</keyword>